<keyword evidence="1" id="KW-0812">Transmembrane</keyword>
<organism evidence="2">
    <name type="scientific">Grateloupia filicina</name>
    <dbReference type="NCBI Taxonomy" id="31455"/>
    <lineage>
        <taxon>Eukaryota</taxon>
        <taxon>Rhodophyta</taxon>
        <taxon>Florideophyceae</taxon>
        <taxon>Rhodymeniophycidae</taxon>
        <taxon>Halymeniales</taxon>
        <taxon>Halymeniaceae</taxon>
        <taxon>Grateloupia</taxon>
    </lineage>
</organism>
<sequence length="50" mass="6245">MIYFNKIILYLILIYSVVSIYFGLYMADLIYYKFFYSSTNKQYPCYYLYD</sequence>
<keyword evidence="2" id="KW-0934">Plastid</keyword>
<proteinExistence type="predicted"/>
<feature type="transmembrane region" description="Helical" evidence="1">
    <location>
        <begin position="7"/>
        <end position="27"/>
    </location>
</feature>
<keyword evidence="2" id="KW-0150">Chloroplast</keyword>
<keyword evidence="1" id="KW-0472">Membrane</keyword>
<dbReference type="AlphaFoldDB" id="A0A2S1FXF5"/>
<protein>
    <submittedName>
        <fullName evidence="2">Uncharacterized protein</fullName>
    </submittedName>
</protein>
<geneLocation type="chloroplast" evidence="2"/>
<reference evidence="2" key="1">
    <citation type="submission" date="2017-12" db="EMBL/GenBank/DDBJ databases">
        <title>Complete Sequences of the chloroplast DNA of the Grateloupia filicina.</title>
        <authorList>
            <person name="Liu T."/>
            <person name="Liu C."/>
            <person name="Li Y."/>
        </authorList>
    </citation>
    <scope>NUCLEOTIDE SEQUENCE</scope>
</reference>
<evidence type="ECO:0000313" key="2">
    <source>
        <dbReference type="EMBL" id="AWD77454.1"/>
    </source>
</evidence>
<keyword evidence="1" id="KW-1133">Transmembrane helix</keyword>
<evidence type="ECO:0000256" key="1">
    <source>
        <dbReference type="SAM" id="Phobius"/>
    </source>
</evidence>
<dbReference type="EMBL" id="MG598531">
    <property type="protein sequence ID" value="AWD77454.1"/>
    <property type="molecule type" value="Genomic_DNA"/>
</dbReference>
<gene>
    <name evidence="2" type="ORF">Grafi_p227</name>
</gene>
<name>A0A2S1FXF5_9FLOR</name>
<accession>A0A2S1FXF5</accession>